<dbReference type="AlphaFoldDB" id="A0A5B7K1G0"/>
<organism evidence="2 3">
    <name type="scientific">Portunus trituberculatus</name>
    <name type="common">Swimming crab</name>
    <name type="synonym">Neptunus trituberculatus</name>
    <dbReference type="NCBI Taxonomy" id="210409"/>
    <lineage>
        <taxon>Eukaryota</taxon>
        <taxon>Metazoa</taxon>
        <taxon>Ecdysozoa</taxon>
        <taxon>Arthropoda</taxon>
        <taxon>Crustacea</taxon>
        <taxon>Multicrustacea</taxon>
        <taxon>Malacostraca</taxon>
        <taxon>Eumalacostraca</taxon>
        <taxon>Eucarida</taxon>
        <taxon>Decapoda</taxon>
        <taxon>Pleocyemata</taxon>
        <taxon>Brachyura</taxon>
        <taxon>Eubrachyura</taxon>
        <taxon>Portunoidea</taxon>
        <taxon>Portunidae</taxon>
        <taxon>Portuninae</taxon>
        <taxon>Portunus</taxon>
    </lineage>
</organism>
<accession>A0A5B7K1G0</accession>
<dbReference type="InterPro" id="IPR052808">
    <property type="entry name" value="GPCR_Mth-like"/>
</dbReference>
<evidence type="ECO:0000313" key="3">
    <source>
        <dbReference type="Proteomes" id="UP000324222"/>
    </source>
</evidence>
<dbReference type="PANTHER" id="PTHR46953">
    <property type="entry name" value="G-PROTEIN COUPLED RECEPTOR MTH-LIKE 1-RELATED"/>
    <property type="match status" value="1"/>
</dbReference>
<sequence length="92" mass="10515">MGITWIFEVISFFVQRKTSSSIGNYVWLVFDFINILQGLIIFLVFVCRPAVLVRVCEVLCGVSFAKRWFSAHYHNAEADATNNETTVKHSVI</sequence>
<dbReference type="Proteomes" id="UP000324222">
    <property type="component" value="Unassembled WGS sequence"/>
</dbReference>
<evidence type="ECO:0000313" key="2">
    <source>
        <dbReference type="EMBL" id="MPC98968.1"/>
    </source>
</evidence>
<keyword evidence="2" id="KW-0675">Receptor</keyword>
<name>A0A5B7K1G0_PORTR</name>
<dbReference type="Gene3D" id="1.20.1070.10">
    <property type="entry name" value="Rhodopsin 7-helix transmembrane proteins"/>
    <property type="match status" value="1"/>
</dbReference>
<evidence type="ECO:0000256" key="1">
    <source>
        <dbReference type="SAM" id="Phobius"/>
    </source>
</evidence>
<dbReference type="OrthoDB" id="6082634at2759"/>
<dbReference type="PANTHER" id="PTHR46953:SF2">
    <property type="entry name" value="G-PROTEIN COUPLED RECEPTOR MTH-LIKE 5-RELATED"/>
    <property type="match status" value="1"/>
</dbReference>
<protein>
    <submittedName>
        <fullName evidence="2">Putative G-protein coupled receptor Mth-like 1</fullName>
    </submittedName>
</protein>
<proteinExistence type="predicted"/>
<keyword evidence="3" id="KW-1185">Reference proteome</keyword>
<feature type="transmembrane region" description="Helical" evidence="1">
    <location>
        <begin position="25"/>
        <end position="46"/>
    </location>
</feature>
<keyword evidence="1" id="KW-1133">Transmembrane helix</keyword>
<reference evidence="2 3" key="1">
    <citation type="submission" date="2019-05" db="EMBL/GenBank/DDBJ databases">
        <title>Another draft genome of Portunus trituberculatus and its Hox gene families provides insights of decapod evolution.</title>
        <authorList>
            <person name="Jeong J.-H."/>
            <person name="Song I."/>
            <person name="Kim S."/>
            <person name="Choi T."/>
            <person name="Kim D."/>
            <person name="Ryu S."/>
            <person name="Kim W."/>
        </authorList>
    </citation>
    <scope>NUCLEOTIDE SEQUENCE [LARGE SCALE GENOMIC DNA]</scope>
    <source>
        <tissue evidence="2">Muscle</tissue>
    </source>
</reference>
<keyword evidence="1" id="KW-0812">Transmembrane</keyword>
<keyword evidence="1" id="KW-0472">Membrane</keyword>
<gene>
    <name evidence="2" type="primary">mthl1_0</name>
    <name evidence="2" type="ORF">E2C01_094360</name>
</gene>
<comment type="caution">
    <text evidence="2">The sequence shown here is derived from an EMBL/GenBank/DDBJ whole genome shotgun (WGS) entry which is preliminary data.</text>
</comment>
<dbReference type="EMBL" id="VSRR010116425">
    <property type="protein sequence ID" value="MPC98968.1"/>
    <property type="molecule type" value="Genomic_DNA"/>
</dbReference>